<keyword evidence="2" id="KW-1185">Reference proteome</keyword>
<comment type="caution">
    <text evidence="1">The sequence shown here is derived from an EMBL/GenBank/DDBJ whole genome shotgun (WGS) entry which is preliminary data.</text>
</comment>
<dbReference type="RefSeq" id="WP_179531031.1">
    <property type="nucleotide sequence ID" value="NZ_BAAAPP010000004.1"/>
</dbReference>
<protein>
    <recommendedName>
        <fullName evidence="3">YndJ-like protein</fullName>
    </recommendedName>
</protein>
<evidence type="ECO:0008006" key="3">
    <source>
        <dbReference type="Google" id="ProtNLM"/>
    </source>
</evidence>
<accession>A0A7Z0C2L1</accession>
<evidence type="ECO:0000313" key="2">
    <source>
        <dbReference type="Proteomes" id="UP000537326"/>
    </source>
</evidence>
<dbReference type="EMBL" id="JACBZI010000001">
    <property type="protein sequence ID" value="NYI10148.1"/>
    <property type="molecule type" value="Genomic_DNA"/>
</dbReference>
<dbReference type="Proteomes" id="UP000537326">
    <property type="component" value="Unassembled WGS sequence"/>
</dbReference>
<organism evidence="1 2">
    <name type="scientific">Nocardioides marinus</name>
    <dbReference type="NCBI Taxonomy" id="374514"/>
    <lineage>
        <taxon>Bacteria</taxon>
        <taxon>Bacillati</taxon>
        <taxon>Actinomycetota</taxon>
        <taxon>Actinomycetes</taxon>
        <taxon>Propionibacteriales</taxon>
        <taxon>Nocardioidaceae</taxon>
        <taxon>Nocardioides</taxon>
    </lineage>
</organism>
<proteinExistence type="predicted"/>
<gene>
    <name evidence="1" type="ORF">BKA05_001663</name>
</gene>
<sequence length="292" mass="31918">MRTSPSGAARRARGWSAVDLGTRKFWRTVGRAVDLAGEHAWLRAPTSGTGRVTDDWLEVEAAHHGGRVLRDEPGAGLLRDLADLDGPGFSAAAVRPEIRDFYEHTSRWRLEVWVGWSPVLWPGGELVARLFGRRLEQLALPMRSLDVAHGMDSAVTPILDAAGVQQAAGWARTVRATGERAFSGSYSSRLLPGADRRSVHAAFPLESGNVQVFLRPDHGTDGSFHLRSLGGAFGADGAYVVAQDGGTTYAARAPIRETFHLYVDDEGVLRADHDLRLLRTSAVRLHYRLDPR</sequence>
<name>A0A7Z0C2L1_9ACTN</name>
<evidence type="ECO:0000313" key="1">
    <source>
        <dbReference type="EMBL" id="NYI10148.1"/>
    </source>
</evidence>
<reference evidence="1 2" key="1">
    <citation type="submission" date="2020-07" db="EMBL/GenBank/DDBJ databases">
        <title>Sequencing the genomes of 1000 actinobacteria strains.</title>
        <authorList>
            <person name="Klenk H.-P."/>
        </authorList>
    </citation>
    <scope>NUCLEOTIDE SEQUENCE [LARGE SCALE GENOMIC DNA]</scope>
    <source>
        <strain evidence="1 2">DSM 18248</strain>
    </source>
</reference>
<dbReference type="AlphaFoldDB" id="A0A7Z0C2L1"/>